<reference evidence="1 2" key="2">
    <citation type="journal article" date="2016" name="Int. J. Syst. Evol. Microbiol.">
        <title>Paenibacillus bovis sp. nov., isolated from raw yak (Bos grunniens) milk.</title>
        <authorList>
            <person name="Gao C."/>
            <person name="Han J."/>
            <person name="Liu Z."/>
            <person name="Xu X."/>
            <person name="Hang F."/>
            <person name="Wu Z."/>
        </authorList>
    </citation>
    <scope>NUCLEOTIDE SEQUENCE [LARGE SCALE GENOMIC DNA]</scope>
    <source>
        <strain evidence="1 2">BD3526</strain>
    </source>
</reference>
<accession>A0A172ZBF3</accession>
<name>A0A172ZBF3_9BACL</name>
<dbReference type="RefSeq" id="WP_060531475.1">
    <property type="nucleotide sequence ID" value="NZ_CP013023.1"/>
</dbReference>
<proteinExistence type="predicted"/>
<dbReference type="Proteomes" id="UP000078148">
    <property type="component" value="Chromosome"/>
</dbReference>
<dbReference type="OrthoDB" id="2613061at2"/>
<reference evidence="2" key="1">
    <citation type="submission" date="2015-10" db="EMBL/GenBank/DDBJ databases">
        <title>Genome of Paenibacillus bovis sp. nov.</title>
        <authorList>
            <person name="Wu Z."/>
            <person name="Gao C."/>
            <person name="Liu Z."/>
            <person name="Zheng H."/>
        </authorList>
    </citation>
    <scope>NUCLEOTIDE SEQUENCE [LARGE SCALE GENOMIC DNA]</scope>
    <source>
        <strain evidence="2">BD3526</strain>
    </source>
</reference>
<dbReference type="AlphaFoldDB" id="A0A172ZBF3"/>
<gene>
    <name evidence="1" type="ORF">AR543_02275</name>
</gene>
<organism evidence="1 2">
    <name type="scientific">Paenibacillus bovis</name>
    <dbReference type="NCBI Taxonomy" id="1616788"/>
    <lineage>
        <taxon>Bacteria</taxon>
        <taxon>Bacillati</taxon>
        <taxon>Bacillota</taxon>
        <taxon>Bacilli</taxon>
        <taxon>Bacillales</taxon>
        <taxon>Paenibacillaceae</taxon>
        <taxon>Paenibacillus</taxon>
    </lineage>
</organism>
<evidence type="ECO:0000313" key="1">
    <source>
        <dbReference type="EMBL" id="ANF94971.1"/>
    </source>
</evidence>
<evidence type="ECO:0000313" key="2">
    <source>
        <dbReference type="Proteomes" id="UP000078148"/>
    </source>
</evidence>
<dbReference type="EMBL" id="CP013023">
    <property type="protein sequence ID" value="ANF94971.1"/>
    <property type="molecule type" value="Genomic_DNA"/>
</dbReference>
<keyword evidence="2" id="KW-1185">Reference proteome</keyword>
<protein>
    <submittedName>
        <fullName evidence="1">Uncharacterized protein</fullName>
    </submittedName>
</protein>
<dbReference type="KEGG" id="pbv:AR543_02275"/>
<sequence>MKKITIVKAVVMGSTPQSYQYDKAGFFRKSLSRTMEENLSEEIRKNQLDYVVEIDQDFQFLDELLAQGTDFILISPYVSTFINFNGIPKERFYIMTPEEFDQGEISHIMEILQQRLPV</sequence>